<dbReference type="PROSITE" id="PS50943">
    <property type="entry name" value="HTH_CROC1"/>
    <property type="match status" value="1"/>
</dbReference>
<evidence type="ECO:0000313" key="2">
    <source>
        <dbReference type="EMBL" id="MFC3461482.1"/>
    </source>
</evidence>
<reference evidence="3" key="1">
    <citation type="journal article" date="2019" name="Int. J. Syst. Evol. Microbiol.">
        <title>The Global Catalogue of Microorganisms (GCM) 10K type strain sequencing project: providing services to taxonomists for standard genome sequencing and annotation.</title>
        <authorList>
            <consortium name="The Broad Institute Genomics Platform"/>
            <consortium name="The Broad Institute Genome Sequencing Center for Infectious Disease"/>
            <person name="Wu L."/>
            <person name="Ma J."/>
        </authorList>
    </citation>
    <scope>NUCLEOTIDE SEQUENCE [LARGE SCALE GENOMIC DNA]</scope>
    <source>
        <strain evidence="3">CCM 7480</strain>
    </source>
</reference>
<dbReference type="Gene3D" id="1.10.260.40">
    <property type="entry name" value="lambda repressor-like DNA-binding domains"/>
    <property type="match status" value="1"/>
</dbReference>
<comment type="caution">
    <text evidence="2">The sequence shown here is derived from an EMBL/GenBank/DDBJ whole genome shotgun (WGS) entry which is preliminary data.</text>
</comment>
<sequence>MSVFGRRLKTARLEGKLSQEQLGLLAGLEVESASARMNRYERGTRAPTVELVARIGSVLNLPVAYFYAIDDDEAFLIAAFHRMPTDKKKALLATALALYPDKSAP</sequence>
<dbReference type="SMART" id="SM00530">
    <property type="entry name" value="HTH_XRE"/>
    <property type="match status" value="1"/>
</dbReference>
<protein>
    <submittedName>
        <fullName evidence="2">Helix-turn-helix domain-containing protein</fullName>
    </submittedName>
</protein>
<dbReference type="EMBL" id="JBHRVV010000002">
    <property type="protein sequence ID" value="MFC3461482.1"/>
    <property type="molecule type" value="Genomic_DNA"/>
</dbReference>
<dbReference type="Proteomes" id="UP001595665">
    <property type="component" value="Unassembled WGS sequence"/>
</dbReference>
<evidence type="ECO:0000259" key="1">
    <source>
        <dbReference type="PROSITE" id="PS50943"/>
    </source>
</evidence>
<name>A0ABV7PUE1_9BURK</name>
<evidence type="ECO:0000313" key="3">
    <source>
        <dbReference type="Proteomes" id="UP001595665"/>
    </source>
</evidence>
<feature type="domain" description="HTH cro/C1-type" evidence="1">
    <location>
        <begin position="8"/>
        <end position="66"/>
    </location>
</feature>
<organism evidence="2 3">
    <name type="scientific">Massilia haematophila</name>
    <dbReference type="NCBI Taxonomy" id="457923"/>
    <lineage>
        <taxon>Bacteria</taxon>
        <taxon>Pseudomonadati</taxon>
        <taxon>Pseudomonadota</taxon>
        <taxon>Betaproteobacteria</taxon>
        <taxon>Burkholderiales</taxon>
        <taxon>Oxalobacteraceae</taxon>
        <taxon>Telluria group</taxon>
        <taxon>Massilia</taxon>
    </lineage>
</organism>
<dbReference type="SUPFAM" id="SSF47413">
    <property type="entry name" value="lambda repressor-like DNA-binding domains"/>
    <property type="match status" value="1"/>
</dbReference>
<gene>
    <name evidence="2" type="ORF">ACFOPH_25050</name>
</gene>
<keyword evidence="3" id="KW-1185">Reference proteome</keyword>
<proteinExistence type="predicted"/>
<dbReference type="InterPro" id="IPR010982">
    <property type="entry name" value="Lambda_DNA-bd_dom_sf"/>
</dbReference>
<dbReference type="CDD" id="cd00093">
    <property type="entry name" value="HTH_XRE"/>
    <property type="match status" value="1"/>
</dbReference>
<dbReference type="InterPro" id="IPR001387">
    <property type="entry name" value="Cro/C1-type_HTH"/>
</dbReference>
<accession>A0ABV7PUE1</accession>
<dbReference type="Pfam" id="PF01381">
    <property type="entry name" value="HTH_3"/>
    <property type="match status" value="1"/>
</dbReference>
<dbReference type="RefSeq" id="WP_379738099.1">
    <property type="nucleotide sequence ID" value="NZ_JBHRVV010000002.1"/>
</dbReference>